<dbReference type="Pfam" id="PF02371">
    <property type="entry name" value="Transposase_20"/>
    <property type="match status" value="1"/>
</dbReference>
<dbReference type="AlphaFoldDB" id="A0A1H9NGJ8"/>
<evidence type="ECO:0000259" key="1">
    <source>
        <dbReference type="Pfam" id="PF01548"/>
    </source>
</evidence>
<evidence type="ECO:0000313" key="3">
    <source>
        <dbReference type="EMBL" id="SER35080.1"/>
    </source>
</evidence>
<evidence type="ECO:0000313" key="4">
    <source>
        <dbReference type="Proteomes" id="UP000199128"/>
    </source>
</evidence>
<feature type="domain" description="Transposase IS116/IS110/IS902 C-terminal" evidence="2">
    <location>
        <begin position="268"/>
        <end position="351"/>
    </location>
</feature>
<accession>A0A1H9NGJ8</accession>
<dbReference type="NCBIfam" id="NF033542">
    <property type="entry name" value="transpos_IS110"/>
    <property type="match status" value="1"/>
</dbReference>
<dbReference type="InterPro" id="IPR002525">
    <property type="entry name" value="Transp_IS110-like_N"/>
</dbReference>
<sequence>MHGFEGPYDLYVGFDVGKRAHHAHAVLADGRDAFSTGVDNSEAAMDRVIADAAELGTPLVVVDQRRNIGMLAIRRARAAGVEVAYLPGISANRASSLFPGDAKTDARDAEVIARTAMGVPQSLRPVPEEDDLEGTRRLEAQRADLIKDRTHQVNRLRSLPLESNPDFERRLEPEAAWCIAVLERLGGPWNVLDAGRRRFLRAASQAPRERAEAVWRSLGMATRPTEQQVKAETVLVPMIARRIREDTEQIEELERLIDEQVMEEETYQCLLTIPGIARRTATQLVLNVRIEDFADHDHLASYCGLTPRNRQSGTSLNSVSASRQGNKQLKNVLIFSCNSLLRAKGYFREYYDSCRFRGMTHKAALKATARKRMKVIYAVMRDRMPYREDALLRRQTL</sequence>
<organism evidence="3 4">
    <name type="scientific">Parafannyhessea umbonata</name>
    <dbReference type="NCBI Taxonomy" id="604330"/>
    <lineage>
        <taxon>Bacteria</taxon>
        <taxon>Bacillati</taxon>
        <taxon>Actinomycetota</taxon>
        <taxon>Coriobacteriia</taxon>
        <taxon>Coriobacteriales</taxon>
        <taxon>Atopobiaceae</taxon>
        <taxon>Parafannyhessea</taxon>
    </lineage>
</organism>
<dbReference type="EMBL" id="FOGP01000001">
    <property type="protein sequence ID" value="SER35080.1"/>
    <property type="molecule type" value="Genomic_DNA"/>
</dbReference>
<reference evidence="4" key="1">
    <citation type="submission" date="2016-10" db="EMBL/GenBank/DDBJ databases">
        <authorList>
            <person name="Varghese N."/>
            <person name="Submissions S."/>
        </authorList>
    </citation>
    <scope>NUCLEOTIDE SEQUENCE [LARGE SCALE GENOMIC DNA]</scope>
    <source>
        <strain evidence="4">KHGC19</strain>
    </source>
</reference>
<dbReference type="GO" id="GO:0003677">
    <property type="term" value="F:DNA binding"/>
    <property type="evidence" value="ECO:0007669"/>
    <property type="project" value="InterPro"/>
</dbReference>
<dbReference type="Proteomes" id="UP000199128">
    <property type="component" value="Unassembled WGS sequence"/>
</dbReference>
<gene>
    <name evidence="3" type="ORF">SAMN05216446_0466</name>
</gene>
<dbReference type="InterPro" id="IPR047650">
    <property type="entry name" value="Transpos_IS110"/>
</dbReference>
<dbReference type="GO" id="GO:0004803">
    <property type="term" value="F:transposase activity"/>
    <property type="evidence" value="ECO:0007669"/>
    <property type="project" value="InterPro"/>
</dbReference>
<proteinExistence type="predicted"/>
<name>A0A1H9NGJ8_9ACTN</name>
<dbReference type="PANTHER" id="PTHR33055">
    <property type="entry name" value="TRANSPOSASE FOR INSERTION SEQUENCE ELEMENT IS1111A"/>
    <property type="match status" value="1"/>
</dbReference>
<dbReference type="InterPro" id="IPR003346">
    <property type="entry name" value="Transposase_20"/>
</dbReference>
<dbReference type="PANTHER" id="PTHR33055:SF3">
    <property type="entry name" value="PUTATIVE TRANSPOSASE FOR IS117-RELATED"/>
    <property type="match status" value="1"/>
</dbReference>
<evidence type="ECO:0000259" key="2">
    <source>
        <dbReference type="Pfam" id="PF02371"/>
    </source>
</evidence>
<dbReference type="GO" id="GO:0006313">
    <property type="term" value="P:DNA transposition"/>
    <property type="evidence" value="ECO:0007669"/>
    <property type="project" value="InterPro"/>
</dbReference>
<dbReference type="RefSeq" id="WP_091007866.1">
    <property type="nucleotide sequence ID" value="NZ_FOGP01000001.1"/>
</dbReference>
<dbReference type="Pfam" id="PF01548">
    <property type="entry name" value="DEDD_Tnp_IS110"/>
    <property type="match status" value="1"/>
</dbReference>
<feature type="domain" description="Transposase IS110-like N-terminal" evidence="1">
    <location>
        <begin position="12"/>
        <end position="159"/>
    </location>
</feature>
<protein>
    <submittedName>
        <fullName evidence="3">Transposase IS116/IS110/IS902 family protein</fullName>
    </submittedName>
</protein>